<reference evidence="1" key="1">
    <citation type="journal article" date="2014" name="Front. Microbiol.">
        <title>High frequency of phylogenetically diverse reductive dehalogenase-homologous genes in deep subseafloor sedimentary metagenomes.</title>
        <authorList>
            <person name="Kawai M."/>
            <person name="Futagami T."/>
            <person name="Toyoda A."/>
            <person name="Takaki Y."/>
            <person name="Nishi S."/>
            <person name="Hori S."/>
            <person name="Arai W."/>
            <person name="Tsubouchi T."/>
            <person name="Morono Y."/>
            <person name="Uchiyama I."/>
            <person name="Ito T."/>
            <person name="Fujiyama A."/>
            <person name="Inagaki F."/>
            <person name="Takami H."/>
        </authorList>
    </citation>
    <scope>NUCLEOTIDE SEQUENCE</scope>
    <source>
        <strain evidence="1">Expedition CK06-06</strain>
    </source>
</reference>
<evidence type="ECO:0000313" key="1">
    <source>
        <dbReference type="EMBL" id="GAH91279.1"/>
    </source>
</evidence>
<gene>
    <name evidence="1" type="ORF">S03H2_71488</name>
</gene>
<protein>
    <submittedName>
        <fullName evidence="1">Uncharacterized protein</fullName>
    </submittedName>
</protein>
<sequence length="90" mass="10699">MKTSLSNSCHFSVFNSLSILDDEKALENIPKKVLERIFQKSLSQIDAIQLRVTFGDNNRTEDEEFLERMIDNELKTEKWQEFDKEVFMHE</sequence>
<dbReference type="EMBL" id="BARU01047868">
    <property type="protein sequence ID" value="GAH91279.1"/>
    <property type="molecule type" value="Genomic_DNA"/>
</dbReference>
<dbReference type="AlphaFoldDB" id="X1KMB8"/>
<accession>X1KMB8</accession>
<comment type="caution">
    <text evidence="1">The sequence shown here is derived from an EMBL/GenBank/DDBJ whole genome shotgun (WGS) entry which is preliminary data.</text>
</comment>
<organism evidence="1">
    <name type="scientific">marine sediment metagenome</name>
    <dbReference type="NCBI Taxonomy" id="412755"/>
    <lineage>
        <taxon>unclassified sequences</taxon>
        <taxon>metagenomes</taxon>
        <taxon>ecological metagenomes</taxon>
    </lineage>
</organism>
<proteinExistence type="predicted"/>
<name>X1KMB8_9ZZZZ</name>
<feature type="non-terminal residue" evidence="1">
    <location>
        <position position="90"/>
    </location>
</feature>